<evidence type="ECO:0000313" key="8">
    <source>
        <dbReference type="EMBL" id="TWT78783.1"/>
    </source>
</evidence>
<gene>
    <name evidence="8" type="ORF">CA13_01800</name>
</gene>
<evidence type="ECO:0000256" key="1">
    <source>
        <dbReference type="ARBA" id="ARBA00004651"/>
    </source>
</evidence>
<evidence type="ECO:0000256" key="5">
    <source>
        <dbReference type="ARBA" id="ARBA00023136"/>
    </source>
</evidence>
<dbReference type="PANTHER" id="PTHR42709">
    <property type="entry name" value="ALKALINE PHOSPHATASE LIKE PROTEIN"/>
    <property type="match status" value="1"/>
</dbReference>
<dbReference type="Proteomes" id="UP000315010">
    <property type="component" value="Unassembled WGS sequence"/>
</dbReference>
<feature type="transmembrane region" description="Helical" evidence="6">
    <location>
        <begin position="167"/>
        <end position="193"/>
    </location>
</feature>
<keyword evidence="4 6" id="KW-1133">Transmembrane helix</keyword>
<keyword evidence="2" id="KW-1003">Cell membrane</keyword>
<sequence>MNPPAIMLVERFLSWIAAYGEPMLALAVFLVAVGVPMPSTLFVIAGGAFVRTGVMEMTSTFILLLVAVVLGDTVSYGMGRLARRNLQDRFQDNTAWQRAQLTFQKRGGIAVYLTRWILTPFAIPTNLAAGSGGYPLIRFLFCDIAGELTWIIVFGGLGYAFGSQWEVIAELVSNCSGLLAGIVFLVIGVYLYWKRLRPNRALPKP</sequence>
<feature type="domain" description="VTT" evidence="7">
    <location>
        <begin position="38"/>
        <end position="159"/>
    </location>
</feature>
<dbReference type="AlphaFoldDB" id="A0A5C5YVX2"/>
<feature type="transmembrane region" description="Helical" evidence="6">
    <location>
        <begin position="12"/>
        <end position="37"/>
    </location>
</feature>
<keyword evidence="9" id="KW-1185">Reference proteome</keyword>
<evidence type="ECO:0000259" key="7">
    <source>
        <dbReference type="Pfam" id="PF09335"/>
    </source>
</evidence>
<evidence type="ECO:0000256" key="4">
    <source>
        <dbReference type="ARBA" id="ARBA00022989"/>
    </source>
</evidence>
<dbReference type="EMBL" id="SJPJ01000001">
    <property type="protein sequence ID" value="TWT78783.1"/>
    <property type="molecule type" value="Genomic_DNA"/>
</dbReference>
<evidence type="ECO:0000256" key="2">
    <source>
        <dbReference type="ARBA" id="ARBA00022475"/>
    </source>
</evidence>
<dbReference type="OrthoDB" id="9813426at2"/>
<reference evidence="8 9" key="1">
    <citation type="submission" date="2019-02" db="EMBL/GenBank/DDBJ databases">
        <title>Deep-cultivation of Planctomycetes and their phenomic and genomic characterization uncovers novel biology.</title>
        <authorList>
            <person name="Wiegand S."/>
            <person name="Jogler M."/>
            <person name="Boedeker C."/>
            <person name="Pinto D."/>
            <person name="Vollmers J."/>
            <person name="Rivas-Marin E."/>
            <person name="Kohn T."/>
            <person name="Peeters S.H."/>
            <person name="Heuer A."/>
            <person name="Rast P."/>
            <person name="Oberbeckmann S."/>
            <person name="Bunk B."/>
            <person name="Jeske O."/>
            <person name="Meyerdierks A."/>
            <person name="Storesund J.E."/>
            <person name="Kallscheuer N."/>
            <person name="Luecker S."/>
            <person name="Lage O.M."/>
            <person name="Pohl T."/>
            <person name="Merkel B.J."/>
            <person name="Hornburger P."/>
            <person name="Mueller R.-W."/>
            <person name="Bruemmer F."/>
            <person name="Labrenz M."/>
            <person name="Spormann A.M."/>
            <person name="Op Den Camp H."/>
            <person name="Overmann J."/>
            <person name="Amann R."/>
            <person name="Jetten M.S.M."/>
            <person name="Mascher T."/>
            <person name="Medema M.H."/>
            <person name="Devos D.P."/>
            <person name="Kaster A.-K."/>
            <person name="Ovreas L."/>
            <person name="Rohde M."/>
            <person name="Galperin M.Y."/>
            <person name="Jogler C."/>
        </authorList>
    </citation>
    <scope>NUCLEOTIDE SEQUENCE [LARGE SCALE GENOMIC DNA]</scope>
    <source>
        <strain evidence="8 9">CA13</strain>
    </source>
</reference>
<comment type="caution">
    <text evidence="8">The sequence shown here is derived from an EMBL/GenBank/DDBJ whole genome shotgun (WGS) entry which is preliminary data.</text>
</comment>
<proteinExistence type="predicted"/>
<evidence type="ECO:0000256" key="6">
    <source>
        <dbReference type="SAM" id="Phobius"/>
    </source>
</evidence>
<feature type="transmembrane region" description="Helical" evidence="6">
    <location>
        <begin position="57"/>
        <end position="79"/>
    </location>
</feature>
<name>A0A5C5YVX2_9BACT</name>
<accession>A0A5C5YVX2</accession>
<dbReference type="InterPro" id="IPR032816">
    <property type="entry name" value="VTT_dom"/>
</dbReference>
<evidence type="ECO:0000256" key="3">
    <source>
        <dbReference type="ARBA" id="ARBA00022692"/>
    </source>
</evidence>
<feature type="transmembrane region" description="Helical" evidence="6">
    <location>
        <begin position="139"/>
        <end position="161"/>
    </location>
</feature>
<evidence type="ECO:0000313" key="9">
    <source>
        <dbReference type="Proteomes" id="UP000315010"/>
    </source>
</evidence>
<keyword evidence="5 6" id="KW-0472">Membrane</keyword>
<dbReference type="InterPro" id="IPR051311">
    <property type="entry name" value="DedA_domain"/>
</dbReference>
<keyword evidence="3 6" id="KW-0812">Transmembrane</keyword>
<comment type="subcellular location">
    <subcellularLocation>
        <location evidence="1">Cell membrane</location>
        <topology evidence="1">Multi-pass membrane protein</topology>
    </subcellularLocation>
</comment>
<dbReference type="Pfam" id="PF09335">
    <property type="entry name" value="VTT_dom"/>
    <property type="match status" value="1"/>
</dbReference>
<organism evidence="8 9">
    <name type="scientific">Novipirellula herctigrandis</name>
    <dbReference type="NCBI Taxonomy" id="2527986"/>
    <lineage>
        <taxon>Bacteria</taxon>
        <taxon>Pseudomonadati</taxon>
        <taxon>Planctomycetota</taxon>
        <taxon>Planctomycetia</taxon>
        <taxon>Pirellulales</taxon>
        <taxon>Pirellulaceae</taxon>
        <taxon>Novipirellula</taxon>
    </lineage>
</organism>
<protein>
    <recommendedName>
        <fullName evidence="7">VTT domain-containing protein</fullName>
    </recommendedName>
</protein>
<dbReference type="GO" id="GO:0005886">
    <property type="term" value="C:plasma membrane"/>
    <property type="evidence" value="ECO:0007669"/>
    <property type="project" value="UniProtKB-SubCell"/>
</dbReference>
<dbReference type="PANTHER" id="PTHR42709:SF6">
    <property type="entry name" value="UNDECAPRENYL PHOSPHATE TRANSPORTER A"/>
    <property type="match status" value="1"/>
</dbReference>
<dbReference type="RefSeq" id="WP_146393867.1">
    <property type="nucleotide sequence ID" value="NZ_SJPJ01000001.1"/>
</dbReference>